<protein>
    <recommendedName>
        <fullName evidence="4">Bifunctional protein PyrR</fullName>
    </recommendedName>
    <domain>
        <recommendedName>
            <fullName evidence="4">Pyrimidine operon regulatory protein</fullName>
        </recommendedName>
    </domain>
    <domain>
        <recommendedName>
            <fullName evidence="4">Uracil phosphoribosyltransferase</fullName>
            <shortName evidence="4">UPRTase</shortName>
            <ecNumber evidence="4">2.4.2.9</ecNumber>
        </recommendedName>
    </domain>
</protein>
<dbReference type="CDD" id="cd06223">
    <property type="entry name" value="PRTases_typeI"/>
    <property type="match status" value="1"/>
</dbReference>
<comment type="function">
    <text evidence="4">Also displays a weak uracil phosphoribosyltransferase activity which is not physiologically significant.</text>
</comment>
<sequence>MKRGTPATKRRLLSAKGISHLLDRLAAAIRRRNRRIGDLALVGIKRRGVPLAKRLAERLGGGVPVGAVDITLYRDDLRLVAETPIVRGSELGFDINGRIVILVDDVIFTGRTVRAALAELLDYGRPRAIQLAVLVDRGHRELPIAPDFTGRLVKTRRDDIVDILLSETDGRDEVTLTRR</sequence>
<dbReference type="AlphaFoldDB" id="A0A7C4GG70"/>
<dbReference type="Gene3D" id="3.40.50.2020">
    <property type="match status" value="1"/>
</dbReference>
<keyword evidence="4 6" id="KW-0328">Glycosyltransferase</keyword>
<proteinExistence type="inferred from homology"/>
<dbReference type="EMBL" id="DSUT01000067">
    <property type="protein sequence ID" value="HGK27978.1"/>
    <property type="molecule type" value="Genomic_DNA"/>
</dbReference>
<dbReference type="Pfam" id="PF00156">
    <property type="entry name" value="Pribosyltran"/>
    <property type="match status" value="1"/>
</dbReference>
<accession>A0A7C4GG70</accession>
<dbReference type="GO" id="GO:0004845">
    <property type="term" value="F:uracil phosphoribosyltransferase activity"/>
    <property type="evidence" value="ECO:0007669"/>
    <property type="project" value="UniProtKB-UniRule"/>
</dbReference>
<dbReference type="InterPro" id="IPR029057">
    <property type="entry name" value="PRTase-like"/>
</dbReference>
<evidence type="ECO:0000256" key="4">
    <source>
        <dbReference type="HAMAP-Rule" id="MF_01219"/>
    </source>
</evidence>
<dbReference type="PANTHER" id="PTHR11608">
    <property type="entry name" value="BIFUNCTIONAL PROTEIN PYRR"/>
    <property type="match status" value="1"/>
</dbReference>
<dbReference type="PANTHER" id="PTHR11608:SF0">
    <property type="entry name" value="BIFUNCTIONAL PROTEIN PYRR"/>
    <property type="match status" value="1"/>
</dbReference>
<comment type="similarity">
    <text evidence="1 4">Belongs to the purine/pyrimidine phosphoribosyltransferase family. PyrR subfamily.</text>
</comment>
<dbReference type="NCBIfam" id="NF003545">
    <property type="entry name" value="PRK05205.1-1"/>
    <property type="match status" value="1"/>
</dbReference>
<comment type="catalytic activity">
    <reaction evidence="4">
        <text>UMP + diphosphate = 5-phospho-alpha-D-ribose 1-diphosphate + uracil</text>
        <dbReference type="Rhea" id="RHEA:13017"/>
        <dbReference type="ChEBI" id="CHEBI:17568"/>
        <dbReference type="ChEBI" id="CHEBI:33019"/>
        <dbReference type="ChEBI" id="CHEBI:57865"/>
        <dbReference type="ChEBI" id="CHEBI:58017"/>
        <dbReference type="EC" id="2.4.2.9"/>
    </reaction>
</comment>
<gene>
    <name evidence="4 6" type="primary">pyrR</name>
    <name evidence="6" type="ORF">ENS41_03395</name>
</gene>
<dbReference type="EC" id="2.4.2.9" evidence="4"/>
<dbReference type="NCBIfam" id="NF003549">
    <property type="entry name" value="PRK05205.1-5"/>
    <property type="match status" value="1"/>
</dbReference>
<evidence type="ECO:0000313" key="6">
    <source>
        <dbReference type="EMBL" id="HGK27978.1"/>
    </source>
</evidence>
<comment type="function">
    <text evidence="4">Regulates the transcription of the pyrimidine nucleotide (pyr) operon in response to exogenous pyrimidines.</text>
</comment>
<feature type="domain" description="Phosphoribosyltransferase" evidence="5">
    <location>
        <begin position="16"/>
        <end position="147"/>
    </location>
</feature>
<comment type="caution">
    <text evidence="6">The sequence shown here is derived from an EMBL/GenBank/DDBJ whole genome shotgun (WGS) entry which is preliminary data.</text>
</comment>
<evidence type="ECO:0000256" key="1">
    <source>
        <dbReference type="ARBA" id="ARBA00005565"/>
    </source>
</evidence>
<evidence type="ECO:0000259" key="5">
    <source>
        <dbReference type="Pfam" id="PF00156"/>
    </source>
</evidence>
<name>A0A7C4GG70_UNCW3</name>
<keyword evidence="2 4" id="KW-0805">Transcription regulation</keyword>
<dbReference type="HAMAP" id="MF_01219">
    <property type="entry name" value="PyrR"/>
    <property type="match status" value="1"/>
</dbReference>
<evidence type="ECO:0000256" key="3">
    <source>
        <dbReference type="ARBA" id="ARBA00023163"/>
    </source>
</evidence>
<dbReference type="InterPro" id="IPR000836">
    <property type="entry name" value="PRTase_dom"/>
</dbReference>
<keyword evidence="3 4" id="KW-0804">Transcription</keyword>
<dbReference type="InterPro" id="IPR023050">
    <property type="entry name" value="PyrR"/>
</dbReference>
<feature type="short sequence motif" description="PRPP-binding" evidence="4">
    <location>
        <begin position="100"/>
        <end position="112"/>
    </location>
</feature>
<organism evidence="6">
    <name type="scientific">candidate division WOR-3 bacterium</name>
    <dbReference type="NCBI Taxonomy" id="2052148"/>
    <lineage>
        <taxon>Bacteria</taxon>
        <taxon>Bacteria division WOR-3</taxon>
    </lineage>
</organism>
<evidence type="ECO:0000256" key="2">
    <source>
        <dbReference type="ARBA" id="ARBA00023015"/>
    </source>
</evidence>
<keyword evidence="4 6" id="KW-0808">Transferase</keyword>
<dbReference type="InterPro" id="IPR050137">
    <property type="entry name" value="PyrR_bifunctional"/>
</dbReference>
<dbReference type="FunFam" id="3.40.50.2020:FF:000020">
    <property type="entry name" value="Bifunctional protein PyrR"/>
    <property type="match status" value="1"/>
</dbReference>
<dbReference type="GO" id="GO:0006355">
    <property type="term" value="P:regulation of DNA-templated transcription"/>
    <property type="evidence" value="ECO:0007669"/>
    <property type="project" value="UniProtKB-UniRule"/>
</dbReference>
<reference evidence="6" key="1">
    <citation type="journal article" date="2020" name="mSystems">
        <title>Genome- and Community-Level Interaction Insights into Carbon Utilization and Element Cycling Functions of Hydrothermarchaeota in Hydrothermal Sediment.</title>
        <authorList>
            <person name="Zhou Z."/>
            <person name="Liu Y."/>
            <person name="Xu W."/>
            <person name="Pan J."/>
            <person name="Luo Z.H."/>
            <person name="Li M."/>
        </authorList>
    </citation>
    <scope>NUCLEOTIDE SEQUENCE [LARGE SCALE GENOMIC DNA]</scope>
    <source>
        <strain evidence="6">SpSt-488</strain>
    </source>
</reference>
<dbReference type="SUPFAM" id="SSF53271">
    <property type="entry name" value="PRTase-like"/>
    <property type="match status" value="1"/>
</dbReference>